<name>A0A8S1IVQ0_9CHLO</name>
<sequence>MCKHLDKCDPCGFGAFLSNMALILRSKASIAAFHTSVWGRAAGEMPDKVLLAFLMATLPCRAGARSSDGTIRSPHKPALTHWAIGRPYYAVGPTWVMAGAAAIENKCWARGCCRYPGACIESAEFADAVSHCHRLHTQTAATEHFEVLCGVVAGASKTSTAIRLPKKSRAEICALSMAWDGIQQQIDQCGSSIDFSIIAAAFRLAQKSRHAVPAGILGYLTGLVVKKSPMQRCKIRNVVSILDSCARMGYVNNSLLEVLASRVQMRSRKVDRPAMVSMMRSMAILHKTGARGDSKADQWQCADGGSMPTADAGALKPQPGLLFDGQLQFVEWLWRLAGLPRTLPCFKEGELCVLLHSLGQIGPLASNGLARPLLESLIGSGRLDAFRPNSLSIIIYSMSRLGLADGHLLRPLVERVAVRKSLEAMPLEGLSPLVYALGQLGWDDPKTSAKVLSEVVRPERLAHLSAWDLSSVWHGLANLGLRDPVYLAPLGREAAKPARAASLTEQGLSVTIGAAGRLRYDEPRFLDAMLSEATKPARLAGMRQLGACQIVAGISCLGTAQTAGLEDRMLAIVSEMVRPERVAACGLRDLCSVMYGLSRWAPGGGPELGTVLGRLRECVEAGGLDDLTEVDMALLIRGLRGHRVADRQLWRRLGEEAGREARLRRCSDFGLANLLRLMGSEPGANAGAAAKVLGEATRMERLAGCTGAGLCGIVGAIAGLKISDPGALARLSGELSRPERVSGLSNGELAKQVLGLLTMISRAESGGGLDQAAGPWAALVALLAEGSSPVRCYAMNGKELASMLYGLSRLPAEVSQGLDTHRAFNALVSCVLRDGVLDSMPGRYVAMAAEAIGRSIPTRGRDAALARVARQALIPGRLARMSPRDVSRLALGAALGGLADPPVLGALADAASSPDGADPRDHGWLASSLHSFARLGYAHAGLLAAASARLAGPGVAAAMTDARLASVLWSLGRFLHRDPSLLDAIVDEIFKRDRARVFGDGRLATAARALGRLGYRGPSAGRFLDSVADPRRLPRLPGPLLASLAYALAELAPMGDRLAVGVTAELAVPGRAADLSWRQLASVLGRVHLLGPDPTRRDALIAALVREVWDRVRGPRDLPQSALLPILGALGAAQAAGAIPGRVKSVAEDIADVAIGAGINSPDPAALFVAAAEGGLLAGERAEAALSAICRSGGLERCGSRRLARLAGAMAALGMRRDRLVSAVVSEAGRPRRAGRFGGEEAAQLVAGLRGLGVGEERLRRLSQWVVRQGAGRRAGTQTGDL</sequence>
<dbReference type="GO" id="GO:0035770">
    <property type="term" value="C:ribonucleoprotein granule"/>
    <property type="evidence" value="ECO:0007669"/>
    <property type="project" value="TreeGrafter"/>
</dbReference>
<dbReference type="PANTHER" id="PTHR21228">
    <property type="entry name" value="FAST LEU-RICH DOMAIN-CONTAINING"/>
    <property type="match status" value="1"/>
</dbReference>
<keyword evidence="2" id="KW-1185">Reference proteome</keyword>
<evidence type="ECO:0000313" key="1">
    <source>
        <dbReference type="EMBL" id="CAD7697951.1"/>
    </source>
</evidence>
<dbReference type="GO" id="GO:0000963">
    <property type="term" value="P:mitochondrial RNA processing"/>
    <property type="evidence" value="ECO:0007669"/>
    <property type="project" value="TreeGrafter"/>
</dbReference>
<organism evidence="1 2">
    <name type="scientific">Ostreobium quekettii</name>
    <dbReference type="NCBI Taxonomy" id="121088"/>
    <lineage>
        <taxon>Eukaryota</taxon>
        <taxon>Viridiplantae</taxon>
        <taxon>Chlorophyta</taxon>
        <taxon>core chlorophytes</taxon>
        <taxon>Ulvophyceae</taxon>
        <taxon>TCBD clade</taxon>
        <taxon>Bryopsidales</taxon>
        <taxon>Ostreobineae</taxon>
        <taxon>Ostreobiaceae</taxon>
        <taxon>Ostreobium</taxon>
    </lineage>
</organism>
<proteinExistence type="predicted"/>
<dbReference type="GO" id="GO:1901259">
    <property type="term" value="P:chloroplast rRNA processing"/>
    <property type="evidence" value="ECO:0007669"/>
    <property type="project" value="TreeGrafter"/>
</dbReference>
<comment type="caution">
    <text evidence="1">The sequence shown here is derived from an EMBL/GenBank/DDBJ whole genome shotgun (WGS) entry which is preliminary data.</text>
</comment>
<dbReference type="EMBL" id="CAJHUC010000734">
    <property type="protein sequence ID" value="CAD7697951.1"/>
    <property type="molecule type" value="Genomic_DNA"/>
</dbReference>
<dbReference type="PANTHER" id="PTHR21228:SF40">
    <property type="entry name" value="LD45607P"/>
    <property type="match status" value="1"/>
</dbReference>
<dbReference type="GO" id="GO:0044528">
    <property type="term" value="P:regulation of mitochondrial mRNA stability"/>
    <property type="evidence" value="ECO:0007669"/>
    <property type="project" value="TreeGrafter"/>
</dbReference>
<dbReference type="GO" id="GO:0005759">
    <property type="term" value="C:mitochondrial matrix"/>
    <property type="evidence" value="ECO:0007669"/>
    <property type="project" value="TreeGrafter"/>
</dbReference>
<accession>A0A8S1IVQ0</accession>
<gene>
    <name evidence="1" type="ORF">OSTQU699_LOCUS3312</name>
</gene>
<reference evidence="1" key="1">
    <citation type="submission" date="2020-12" db="EMBL/GenBank/DDBJ databases">
        <authorList>
            <person name="Iha C."/>
        </authorList>
    </citation>
    <scope>NUCLEOTIDE SEQUENCE</scope>
</reference>
<dbReference type="OrthoDB" id="442505at2759"/>
<protein>
    <submittedName>
        <fullName evidence="1">Uncharacterized protein</fullName>
    </submittedName>
</protein>
<evidence type="ECO:0000313" key="2">
    <source>
        <dbReference type="Proteomes" id="UP000708148"/>
    </source>
</evidence>
<dbReference type="GO" id="GO:0003723">
    <property type="term" value="F:RNA binding"/>
    <property type="evidence" value="ECO:0007669"/>
    <property type="project" value="TreeGrafter"/>
</dbReference>
<dbReference type="GO" id="GO:0009507">
    <property type="term" value="C:chloroplast"/>
    <property type="evidence" value="ECO:0007669"/>
    <property type="project" value="GOC"/>
</dbReference>
<dbReference type="Proteomes" id="UP000708148">
    <property type="component" value="Unassembled WGS sequence"/>
</dbReference>
<dbReference type="InterPro" id="IPR050870">
    <property type="entry name" value="FAST_kinase"/>
</dbReference>